<dbReference type="InterPro" id="IPR012944">
    <property type="entry name" value="SusD_RagB_dom"/>
</dbReference>
<keyword evidence="4" id="KW-0472">Membrane</keyword>
<evidence type="ECO:0000256" key="1">
    <source>
        <dbReference type="ARBA" id="ARBA00004442"/>
    </source>
</evidence>
<dbReference type="GO" id="GO:0009279">
    <property type="term" value="C:cell outer membrane"/>
    <property type="evidence" value="ECO:0007669"/>
    <property type="project" value="UniProtKB-SubCell"/>
</dbReference>
<dbReference type="AlphaFoldDB" id="A0A0E9LWE5"/>
<comment type="caution">
    <text evidence="8">The sequence shown here is derived from an EMBL/GenBank/DDBJ whole genome shotgun (WGS) entry which is preliminary data.</text>
</comment>
<organism evidence="8 9">
    <name type="scientific">Geofilum rubicundum JCM 15548</name>
    <dbReference type="NCBI Taxonomy" id="1236989"/>
    <lineage>
        <taxon>Bacteria</taxon>
        <taxon>Pseudomonadati</taxon>
        <taxon>Bacteroidota</taxon>
        <taxon>Bacteroidia</taxon>
        <taxon>Marinilabiliales</taxon>
        <taxon>Marinilabiliaceae</taxon>
        <taxon>Geofilum</taxon>
    </lineage>
</organism>
<evidence type="ECO:0000256" key="5">
    <source>
        <dbReference type="ARBA" id="ARBA00023237"/>
    </source>
</evidence>
<comment type="subcellular location">
    <subcellularLocation>
        <location evidence="1">Cell outer membrane</location>
    </subcellularLocation>
</comment>
<evidence type="ECO:0000256" key="3">
    <source>
        <dbReference type="ARBA" id="ARBA00022729"/>
    </source>
</evidence>
<evidence type="ECO:0000313" key="8">
    <source>
        <dbReference type="EMBL" id="GAO29441.1"/>
    </source>
</evidence>
<dbReference type="Proteomes" id="UP000032900">
    <property type="component" value="Unassembled WGS sequence"/>
</dbReference>
<dbReference type="InterPro" id="IPR011990">
    <property type="entry name" value="TPR-like_helical_dom_sf"/>
</dbReference>
<reference evidence="8 9" key="1">
    <citation type="journal article" date="2015" name="Microbes Environ.">
        <title>Distribution and evolution of nitrogen fixation genes in the phylum bacteroidetes.</title>
        <authorList>
            <person name="Inoue J."/>
            <person name="Oshima K."/>
            <person name="Suda W."/>
            <person name="Sakamoto M."/>
            <person name="Iino T."/>
            <person name="Noda S."/>
            <person name="Hongoh Y."/>
            <person name="Hattori M."/>
            <person name="Ohkuma M."/>
        </authorList>
    </citation>
    <scope>NUCLEOTIDE SEQUENCE [LARGE SCALE GENOMIC DNA]</scope>
    <source>
        <strain evidence="8">JCM 15548</strain>
    </source>
</reference>
<gene>
    <name evidence="8" type="ORF">JCM15548_11628</name>
</gene>
<evidence type="ECO:0000259" key="7">
    <source>
        <dbReference type="Pfam" id="PF14322"/>
    </source>
</evidence>
<comment type="similarity">
    <text evidence="2">Belongs to the SusD family.</text>
</comment>
<proteinExistence type="inferred from homology"/>
<evidence type="ECO:0000259" key="6">
    <source>
        <dbReference type="Pfam" id="PF07980"/>
    </source>
</evidence>
<dbReference type="Pfam" id="PF07980">
    <property type="entry name" value="SusD_RagB"/>
    <property type="match status" value="1"/>
</dbReference>
<keyword evidence="5" id="KW-0998">Cell outer membrane</keyword>
<keyword evidence="9" id="KW-1185">Reference proteome</keyword>
<accession>A0A0E9LWE5</accession>
<protein>
    <submittedName>
        <fullName evidence="8">Outer membrane protein</fullName>
    </submittedName>
</protein>
<dbReference type="EMBL" id="BAZW01000009">
    <property type="protein sequence ID" value="GAO29441.1"/>
    <property type="molecule type" value="Genomic_DNA"/>
</dbReference>
<dbReference type="STRING" id="1236989.JCM15548_11628"/>
<dbReference type="Pfam" id="PF14322">
    <property type="entry name" value="SusD-like_3"/>
    <property type="match status" value="1"/>
</dbReference>
<evidence type="ECO:0000256" key="4">
    <source>
        <dbReference type="ARBA" id="ARBA00023136"/>
    </source>
</evidence>
<dbReference type="Gene3D" id="1.25.40.390">
    <property type="match status" value="1"/>
</dbReference>
<evidence type="ECO:0000313" key="9">
    <source>
        <dbReference type="Proteomes" id="UP000032900"/>
    </source>
</evidence>
<dbReference type="CDD" id="cd08977">
    <property type="entry name" value="SusD"/>
    <property type="match status" value="1"/>
</dbReference>
<dbReference type="SUPFAM" id="SSF48452">
    <property type="entry name" value="TPR-like"/>
    <property type="match status" value="1"/>
</dbReference>
<name>A0A0E9LWE5_9BACT</name>
<keyword evidence="3" id="KW-0732">Signal</keyword>
<feature type="domain" description="SusD-like N-terminal" evidence="7">
    <location>
        <begin position="74"/>
        <end position="189"/>
    </location>
</feature>
<dbReference type="InterPro" id="IPR033985">
    <property type="entry name" value="SusD-like_N"/>
</dbReference>
<feature type="domain" description="RagB/SusD" evidence="6">
    <location>
        <begin position="315"/>
        <end position="480"/>
    </location>
</feature>
<evidence type="ECO:0000256" key="2">
    <source>
        <dbReference type="ARBA" id="ARBA00006275"/>
    </source>
</evidence>
<sequence>MGACSDWLYLEPENGITVDEFWQSEQDVHAGVMGCYASLLGGSDHPFAEAVFNWGELRADMVAPFRSIDGGYFQINQSEITPDNQYVRWNGAYFTINLCNTVLEKAPPVLDIDGAFTNEELQRYRGEVLTLRALMYFYLVRVFNEVPLILEATTSDARVERHSKASREEIYTQIKKDLLEAEPLIPKDHGSVDENKGRLTWYTLKTIQADVHLWEDDFGLAIEACDAVINSGQFSLVRGDEYWFTELFVEGNSPEAIFELQFSQEKLNPYYDWFSSNQGARYRANVETIEYLFPFNIMALPEDADIRSDGASYRSTDSYSLWKYLGADRFTAKPSNEATSNWIVYRYADVLLMKAEALANTEGGGADAQILINQVRERANAPDDTEVEATDQYSLTTYIVDERAREFAFEGKRWFDLLRNARRDNYRRQDLITDMVLRTTPPQKVESALSKYQDPRFHYFPIHSDEIEASFPLLEQNSFYVTEE</sequence>